<keyword evidence="2" id="KW-1185">Reference proteome</keyword>
<proteinExistence type="predicted"/>
<dbReference type="EMBL" id="CAJVPT010004304">
    <property type="protein sequence ID" value="CAG8506467.1"/>
    <property type="molecule type" value="Genomic_DNA"/>
</dbReference>
<evidence type="ECO:0000313" key="2">
    <source>
        <dbReference type="Proteomes" id="UP000789525"/>
    </source>
</evidence>
<dbReference type="Proteomes" id="UP000789525">
    <property type="component" value="Unassembled WGS sequence"/>
</dbReference>
<comment type="caution">
    <text evidence="1">The sequence shown here is derived from an EMBL/GenBank/DDBJ whole genome shotgun (WGS) entry which is preliminary data.</text>
</comment>
<name>A0ACA9L499_9GLOM</name>
<organism evidence="1 2">
    <name type="scientific">Acaulospora colombiana</name>
    <dbReference type="NCBI Taxonomy" id="27376"/>
    <lineage>
        <taxon>Eukaryota</taxon>
        <taxon>Fungi</taxon>
        <taxon>Fungi incertae sedis</taxon>
        <taxon>Mucoromycota</taxon>
        <taxon>Glomeromycotina</taxon>
        <taxon>Glomeromycetes</taxon>
        <taxon>Diversisporales</taxon>
        <taxon>Acaulosporaceae</taxon>
        <taxon>Acaulospora</taxon>
    </lineage>
</organism>
<protein>
    <submittedName>
        <fullName evidence="1">3020_t:CDS:1</fullName>
    </submittedName>
</protein>
<accession>A0ACA9L499</accession>
<sequence length="129" mass="15003">MLDLHHDFNEALSNTTRQNIEPALGKKRTKDEAEFDTDSGDTLSDDDNKENFDEPEMEEEVTLFHKRKREVSGVDLLDTIQVPKIELLRKRSALLDSSTSEYQYRDEIVNPLLSSIFYDTENALWLKTH</sequence>
<reference evidence="1" key="1">
    <citation type="submission" date="2021-06" db="EMBL/GenBank/DDBJ databases">
        <authorList>
            <person name="Kallberg Y."/>
            <person name="Tangrot J."/>
            <person name="Rosling A."/>
        </authorList>
    </citation>
    <scope>NUCLEOTIDE SEQUENCE</scope>
    <source>
        <strain evidence="1">CL356</strain>
    </source>
</reference>
<evidence type="ECO:0000313" key="1">
    <source>
        <dbReference type="EMBL" id="CAG8506467.1"/>
    </source>
</evidence>
<gene>
    <name evidence="1" type="ORF">ACOLOM_LOCUS3028</name>
</gene>